<comment type="caution">
    <text evidence="13">Was originally thought to be a dihydrodipicolinate reductase (DHDPR), catalyzing the conversion of dihydrodipicolinate to tetrahydrodipicolinate. However, it was shown in E.coli that the substrate of the enzymatic reaction is not dihydrodipicolinate (DHDP) but in fact (2S,4S)-4-hydroxy-2,3,4,5-tetrahydrodipicolinic acid (HTPA), the product released by the DapA-catalyzed reaction.</text>
</comment>
<evidence type="ECO:0000256" key="11">
    <source>
        <dbReference type="ARBA" id="ARBA00049080"/>
    </source>
</evidence>
<dbReference type="GO" id="GO:0008839">
    <property type="term" value="F:4-hydroxy-tetrahydrodipicolinate reductase"/>
    <property type="evidence" value="ECO:0007669"/>
    <property type="project" value="UniProtKB-UniRule"/>
</dbReference>
<dbReference type="GO" id="GO:0050661">
    <property type="term" value="F:NADP binding"/>
    <property type="evidence" value="ECO:0007669"/>
    <property type="project" value="UniProtKB-UniRule"/>
</dbReference>
<keyword evidence="7 13" id="KW-0520">NAD</keyword>
<dbReference type="InterPro" id="IPR022663">
    <property type="entry name" value="DapB_C"/>
</dbReference>
<evidence type="ECO:0000256" key="8">
    <source>
        <dbReference type="ARBA" id="ARBA00023154"/>
    </source>
</evidence>
<feature type="binding site" evidence="13">
    <location>
        <begin position="122"/>
        <end position="125"/>
    </location>
    <ligand>
        <name>NAD(+)</name>
        <dbReference type="ChEBI" id="CHEBI:57540"/>
    </ligand>
</feature>
<feature type="binding site" evidence="13">
    <location>
        <begin position="95"/>
        <end position="97"/>
    </location>
    <ligand>
        <name>NAD(+)</name>
        <dbReference type="ChEBI" id="CHEBI:57540"/>
    </ligand>
</feature>
<dbReference type="Pfam" id="PF05173">
    <property type="entry name" value="DapB_C"/>
    <property type="match status" value="1"/>
</dbReference>
<dbReference type="InterPro" id="IPR022664">
    <property type="entry name" value="DapB_N_CS"/>
</dbReference>
<feature type="binding site" evidence="13">
    <location>
        <begin position="27"/>
        <end position="32"/>
    </location>
    <ligand>
        <name>NAD(+)</name>
        <dbReference type="ChEBI" id="CHEBI:57540"/>
    </ligand>
</feature>
<organism evidence="16 17">
    <name type="scientific">Alloscardovia omnicolens F0580</name>
    <dbReference type="NCBI Taxonomy" id="1321816"/>
    <lineage>
        <taxon>Bacteria</taxon>
        <taxon>Bacillati</taxon>
        <taxon>Actinomycetota</taxon>
        <taxon>Actinomycetes</taxon>
        <taxon>Bifidobacteriales</taxon>
        <taxon>Bifidobacteriaceae</taxon>
        <taxon>Alloscardovia</taxon>
    </lineage>
</organism>
<comment type="subunit">
    <text evidence="13">Homotetramer.</text>
</comment>
<dbReference type="Gene3D" id="3.40.50.720">
    <property type="entry name" value="NAD(P)-binding Rossmann-like Domain"/>
    <property type="match status" value="1"/>
</dbReference>
<keyword evidence="3 13" id="KW-0028">Amino-acid biosynthesis</keyword>
<evidence type="ECO:0000259" key="14">
    <source>
        <dbReference type="Pfam" id="PF01113"/>
    </source>
</evidence>
<gene>
    <name evidence="13" type="primary">dapB</name>
    <name evidence="16" type="ORF">HMPREF9244_01444</name>
</gene>
<evidence type="ECO:0000256" key="9">
    <source>
        <dbReference type="ARBA" id="ARBA00037922"/>
    </source>
</evidence>
<evidence type="ECO:0000256" key="12">
    <source>
        <dbReference type="ARBA" id="ARBA00049396"/>
    </source>
</evidence>
<dbReference type="GO" id="GO:0005829">
    <property type="term" value="C:cytosol"/>
    <property type="evidence" value="ECO:0007669"/>
    <property type="project" value="TreeGrafter"/>
</dbReference>
<dbReference type="SUPFAM" id="SSF55347">
    <property type="entry name" value="Glyceraldehyde-3-phosphate dehydrogenase-like, C-terminal domain"/>
    <property type="match status" value="1"/>
</dbReference>
<evidence type="ECO:0000313" key="16">
    <source>
        <dbReference type="EMBL" id="ERH29815.1"/>
    </source>
</evidence>
<comment type="caution">
    <text evidence="16">The sequence shown here is derived from an EMBL/GenBank/DDBJ whole genome shotgun (WGS) entry which is preliminary data.</text>
</comment>
<feature type="binding site" evidence="13">
    <location>
        <position position="153"/>
    </location>
    <ligand>
        <name>(S)-2,3,4,5-tetrahydrodipicolinate</name>
        <dbReference type="ChEBI" id="CHEBI:16845"/>
    </ligand>
</feature>
<evidence type="ECO:0000256" key="5">
    <source>
        <dbReference type="ARBA" id="ARBA00022915"/>
    </source>
</evidence>
<dbReference type="PIRSF" id="PIRSF000161">
    <property type="entry name" value="DHPR"/>
    <property type="match status" value="1"/>
</dbReference>
<feature type="active site" description="Proton donor" evidence="13">
    <location>
        <position position="156"/>
    </location>
</feature>
<evidence type="ECO:0000256" key="1">
    <source>
        <dbReference type="ARBA" id="ARBA00006642"/>
    </source>
</evidence>
<name>U1QQM6_9BIFI</name>
<reference evidence="16 17" key="1">
    <citation type="submission" date="2013-08" db="EMBL/GenBank/DDBJ databases">
        <authorList>
            <person name="Weinstock G."/>
            <person name="Sodergren E."/>
            <person name="Wylie T."/>
            <person name="Fulton L."/>
            <person name="Fulton R."/>
            <person name="Fronick C."/>
            <person name="O'Laughlin M."/>
            <person name="Godfrey J."/>
            <person name="Miner T."/>
            <person name="Herter B."/>
            <person name="Appelbaum E."/>
            <person name="Cordes M."/>
            <person name="Lek S."/>
            <person name="Wollam A."/>
            <person name="Pepin K.H."/>
            <person name="Palsikar V.B."/>
            <person name="Mitreva M."/>
            <person name="Wilson R.K."/>
        </authorList>
    </citation>
    <scope>NUCLEOTIDE SEQUENCE [LARGE SCALE GENOMIC DNA]</scope>
    <source>
        <strain evidence="16 17">F0580</strain>
    </source>
</reference>
<keyword evidence="8 13" id="KW-0457">Lysine biosynthesis</keyword>
<evidence type="ECO:0000256" key="10">
    <source>
        <dbReference type="ARBA" id="ARBA00038983"/>
    </source>
</evidence>
<dbReference type="InterPro" id="IPR000846">
    <property type="entry name" value="DapB_N"/>
</dbReference>
<dbReference type="InterPro" id="IPR036291">
    <property type="entry name" value="NAD(P)-bd_dom_sf"/>
</dbReference>
<dbReference type="STRING" id="419015.HMPREF3214_00932"/>
<dbReference type="GO" id="GO:0016726">
    <property type="term" value="F:oxidoreductase activity, acting on CH or CH2 groups, NAD or NADP as acceptor"/>
    <property type="evidence" value="ECO:0007669"/>
    <property type="project" value="UniProtKB-UniRule"/>
</dbReference>
<dbReference type="AlphaFoldDB" id="U1QQM6"/>
<proteinExistence type="inferred from homology"/>
<keyword evidence="5 13" id="KW-0220">Diaminopimelate biosynthesis</keyword>
<dbReference type="GO" id="GO:0019877">
    <property type="term" value="P:diaminopimelate biosynthetic process"/>
    <property type="evidence" value="ECO:0007669"/>
    <property type="project" value="UniProtKB-UniRule"/>
</dbReference>
<dbReference type="HOGENOM" id="CLU_047479_0_1_11"/>
<dbReference type="Pfam" id="PF01113">
    <property type="entry name" value="DapB_N"/>
    <property type="match status" value="1"/>
</dbReference>
<dbReference type="PATRIC" id="fig|1321816.3.peg.1272"/>
<comment type="catalytic activity">
    <reaction evidence="11 13">
        <text>(S)-2,3,4,5-tetrahydrodipicolinate + NADP(+) + H2O = (2S,4S)-4-hydroxy-2,3,4,5-tetrahydrodipicolinate + NADPH + H(+)</text>
        <dbReference type="Rhea" id="RHEA:35331"/>
        <dbReference type="ChEBI" id="CHEBI:15377"/>
        <dbReference type="ChEBI" id="CHEBI:15378"/>
        <dbReference type="ChEBI" id="CHEBI:16845"/>
        <dbReference type="ChEBI" id="CHEBI:57783"/>
        <dbReference type="ChEBI" id="CHEBI:58349"/>
        <dbReference type="ChEBI" id="CHEBI:67139"/>
        <dbReference type="EC" id="1.17.1.8"/>
    </reaction>
</comment>
<feature type="binding site" evidence="13">
    <location>
        <position position="53"/>
    </location>
    <ligand>
        <name>NAD(+)</name>
        <dbReference type="ChEBI" id="CHEBI:57540"/>
    </ligand>
</feature>
<evidence type="ECO:0000256" key="3">
    <source>
        <dbReference type="ARBA" id="ARBA00022605"/>
    </source>
</evidence>
<comment type="similarity">
    <text evidence="1 13">Belongs to the DapB family.</text>
</comment>
<feature type="domain" description="Dihydrodipicolinate reductase N-terminal" evidence="14">
    <location>
        <begin position="21"/>
        <end position="125"/>
    </location>
</feature>
<dbReference type="GO" id="GO:0009089">
    <property type="term" value="P:lysine biosynthetic process via diaminopimelate"/>
    <property type="evidence" value="ECO:0007669"/>
    <property type="project" value="UniProtKB-UniRule"/>
</dbReference>
<feature type="active site" description="Proton donor/acceptor" evidence="13">
    <location>
        <position position="152"/>
    </location>
</feature>
<dbReference type="SUPFAM" id="SSF51735">
    <property type="entry name" value="NAD(P)-binding Rossmann-fold domains"/>
    <property type="match status" value="1"/>
</dbReference>
<dbReference type="GO" id="GO:0051287">
    <property type="term" value="F:NAD binding"/>
    <property type="evidence" value="ECO:0007669"/>
    <property type="project" value="UniProtKB-UniRule"/>
</dbReference>
<feature type="binding site" evidence="13">
    <location>
        <begin position="162"/>
        <end position="163"/>
    </location>
    <ligand>
        <name>(S)-2,3,4,5-tetrahydrodipicolinate</name>
        <dbReference type="ChEBI" id="CHEBI:16845"/>
    </ligand>
</feature>
<evidence type="ECO:0000259" key="15">
    <source>
        <dbReference type="Pfam" id="PF05173"/>
    </source>
</evidence>
<sequence length="265" mass="28655">MHNAIRREASKTEQKQGDKMIHVSVIGAQGRMGSHVVAAVNAAQDMQLVHALDRDDDLNIISTDNTDVVVEFSVPDASLKNVLAMVNKNVNVVVGTTGWTEEKMDTVREALEEHPNISVFIAPNFAISTVLAEHFATQVAKYFESAEIIELHHPDKVDAPSGTALHTAHKVAAARKAANMPEIPDNTQTDGGSRGQVVEGIHVHAVRLRGLNAHEEVLFGNAGEQLVIRADSFDRTSFMPGVLLAVRHAGEKPGLSVGLDNYLDL</sequence>
<evidence type="ECO:0000256" key="4">
    <source>
        <dbReference type="ARBA" id="ARBA00022857"/>
    </source>
</evidence>
<comment type="subcellular location">
    <subcellularLocation>
        <location evidence="13">Cytoplasm</location>
    </subcellularLocation>
</comment>
<feature type="binding site" evidence="13">
    <location>
        <position position="54"/>
    </location>
    <ligand>
        <name>NADP(+)</name>
        <dbReference type="ChEBI" id="CHEBI:58349"/>
    </ligand>
</feature>
<keyword evidence="17" id="KW-1185">Reference proteome</keyword>
<dbReference type="NCBIfam" id="TIGR00036">
    <property type="entry name" value="dapB"/>
    <property type="match status" value="1"/>
</dbReference>
<keyword evidence="2 13" id="KW-0963">Cytoplasm</keyword>
<protein>
    <recommendedName>
        <fullName evidence="10 13">4-hydroxy-tetrahydrodipicolinate reductase</fullName>
        <shortName evidence="13">HTPA reductase</shortName>
        <ecNumber evidence="10 13">1.17.1.8</ecNumber>
    </recommendedName>
</protein>
<evidence type="ECO:0000313" key="17">
    <source>
        <dbReference type="Proteomes" id="UP000016519"/>
    </source>
</evidence>
<dbReference type="CDD" id="cd02274">
    <property type="entry name" value="DHDPR_N"/>
    <property type="match status" value="1"/>
</dbReference>
<dbReference type="EC" id="1.17.1.8" evidence="10 13"/>
<evidence type="ECO:0000256" key="13">
    <source>
        <dbReference type="HAMAP-Rule" id="MF_00102"/>
    </source>
</evidence>
<evidence type="ECO:0000256" key="6">
    <source>
        <dbReference type="ARBA" id="ARBA00023002"/>
    </source>
</evidence>
<dbReference type="FunFam" id="3.30.360.10:FF:000009">
    <property type="entry name" value="4-hydroxy-tetrahydrodipicolinate reductase"/>
    <property type="match status" value="1"/>
</dbReference>
<keyword evidence="4 13" id="KW-0521">NADP</keyword>
<accession>U1QQM6</accession>
<dbReference type="EMBL" id="AWSI01000040">
    <property type="protein sequence ID" value="ERH29815.1"/>
    <property type="molecule type" value="Genomic_DNA"/>
</dbReference>
<dbReference type="Gene3D" id="3.30.360.10">
    <property type="entry name" value="Dihydrodipicolinate Reductase, domain 2"/>
    <property type="match status" value="1"/>
</dbReference>
<dbReference type="InterPro" id="IPR023940">
    <property type="entry name" value="DHDPR_bac"/>
</dbReference>
<dbReference type="PROSITE" id="PS01298">
    <property type="entry name" value="DAPB"/>
    <property type="match status" value="1"/>
</dbReference>
<dbReference type="PANTHER" id="PTHR20836">
    <property type="entry name" value="DIHYDRODIPICOLINATE REDUCTASE"/>
    <property type="match status" value="1"/>
</dbReference>
<dbReference type="Proteomes" id="UP000016519">
    <property type="component" value="Unassembled WGS sequence"/>
</dbReference>
<comment type="function">
    <text evidence="13">Catalyzes the conversion of 4-hydroxy-tetrahydrodipicolinate (HTPA) to tetrahydrodipicolinate.</text>
</comment>
<keyword evidence="6 13" id="KW-0560">Oxidoreductase</keyword>
<dbReference type="UniPathway" id="UPA00034">
    <property type="reaction ID" value="UER00018"/>
</dbReference>
<feature type="domain" description="Dihydrodipicolinate reductase C-terminal" evidence="15">
    <location>
        <begin position="131"/>
        <end position="262"/>
    </location>
</feature>
<comment type="pathway">
    <text evidence="9 13">Amino-acid biosynthesis; L-lysine biosynthesis via DAP pathway; (S)-tetrahydrodipicolinate from L-aspartate: step 4/4.</text>
</comment>
<evidence type="ECO:0000256" key="2">
    <source>
        <dbReference type="ARBA" id="ARBA00022490"/>
    </source>
</evidence>
<dbReference type="HAMAP" id="MF_00102">
    <property type="entry name" value="DapB"/>
    <property type="match status" value="1"/>
</dbReference>
<comment type="catalytic activity">
    <reaction evidence="12 13">
        <text>(S)-2,3,4,5-tetrahydrodipicolinate + NAD(+) + H2O = (2S,4S)-4-hydroxy-2,3,4,5-tetrahydrodipicolinate + NADH + H(+)</text>
        <dbReference type="Rhea" id="RHEA:35323"/>
        <dbReference type="ChEBI" id="CHEBI:15377"/>
        <dbReference type="ChEBI" id="CHEBI:15378"/>
        <dbReference type="ChEBI" id="CHEBI:16845"/>
        <dbReference type="ChEBI" id="CHEBI:57540"/>
        <dbReference type="ChEBI" id="CHEBI:57945"/>
        <dbReference type="ChEBI" id="CHEBI:67139"/>
        <dbReference type="EC" id="1.17.1.8"/>
    </reaction>
</comment>
<evidence type="ECO:0000256" key="7">
    <source>
        <dbReference type="ARBA" id="ARBA00023027"/>
    </source>
</evidence>
<dbReference type="PANTHER" id="PTHR20836:SF0">
    <property type="entry name" value="4-HYDROXY-TETRAHYDRODIPICOLINATE REDUCTASE 1, CHLOROPLASTIC-RELATED"/>
    <property type="match status" value="1"/>
</dbReference>